<dbReference type="HOGENOM" id="CLU_420963_0_0_1"/>
<evidence type="ECO:0000313" key="3">
    <source>
        <dbReference type="Proteomes" id="UP000009131"/>
    </source>
</evidence>
<organism evidence="2 3">
    <name type="scientific">Mixia osmundae (strain CBS 9802 / IAM 14324 / JCM 22182 / KY 12970)</name>
    <dbReference type="NCBI Taxonomy" id="764103"/>
    <lineage>
        <taxon>Eukaryota</taxon>
        <taxon>Fungi</taxon>
        <taxon>Dikarya</taxon>
        <taxon>Basidiomycota</taxon>
        <taxon>Pucciniomycotina</taxon>
        <taxon>Mixiomycetes</taxon>
        <taxon>Mixiales</taxon>
        <taxon>Mixiaceae</taxon>
        <taxon>Mixia</taxon>
    </lineage>
</organism>
<dbReference type="AlphaFoldDB" id="G7DZ52"/>
<gene>
    <name evidence="2" type="primary">Mo02519</name>
    <name evidence="2" type="ORF">E5Q_02519</name>
</gene>
<dbReference type="InParanoid" id="G7DZ52"/>
<accession>G7DZ52</accession>
<reference evidence="2 3" key="2">
    <citation type="journal article" date="2012" name="Open Biol.">
        <title>Characteristics of nucleosomes and linker DNA regions on the genome of the basidiomycete Mixia osmundae revealed by mono- and dinucleosome mapping.</title>
        <authorList>
            <person name="Nishida H."/>
            <person name="Kondo S."/>
            <person name="Matsumoto T."/>
            <person name="Suzuki Y."/>
            <person name="Yoshikawa H."/>
            <person name="Taylor T.D."/>
            <person name="Sugiyama J."/>
        </authorList>
    </citation>
    <scope>NUCLEOTIDE SEQUENCE [LARGE SCALE GENOMIC DNA]</scope>
    <source>
        <strain evidence="3">CBS 9802 / IAM 14324 / JCM 22182 / KY 12970</strain>
    </source>
</reference>
<keyword evidence="3" id="KW-1185">Reference proteome</keyword>
<sequence>MPSARRKNRSVGILSDPKASSTLRKRAIALLVNLEASSIIECSPRNITGSAYRCLSRTTIDSANDNTMHDVVCQAPQTLTVTEQAMDPVSQIARATDRVVRDLTVRYVIETLSLVPVCLFSAQLLVDLPQGESWRYVLDQRGADMPVCYESIKKAKHAAASAAIEAGLLERVKAVTTLKALLEHYAAIKTDLSNDYLASSVSLLEDITKKARSPPLLIYESSATEDKPAWYGAVLTRQHVDKAEVFRVRPVLPSKRAAKNFVAAHALCHDAIQPDSLISPHSDSFPVVLPAKRGQPDDENMFESSPGVLVPINVADPVSQLMQVIQKRTRDTPNIEWHYTSHGLLHGCALVYRFAGQAFQYSVDATYKTRKLARAACAIVALGSLPHGVSFLSDAAAMRRAPLPLSAREADLSASDTMSPISQMLEPQPGYTAMMAVDRPVPRAIPRPQLATAPAPELPLRTTQEPSVRIATAEDGEIDEVDGRHDVGMVYAACQELIGTAPHQRPVFDFLSTLGRFGATLTVNLGAERLVYESMQQTHSSKAKAKEDVASVAIQAGVVDSIKKYASSVWQAQHDEWKAKIASGELDPSVHPAPSLAMGKKGKEGKAAKRAGAEGSSRAKSTPSIVDASTSTRSDRESAYAQFEIYCGEHGLGKPAFVATDDVPLKAYVVLGTSKYERLGRTYASPEEARERLAKLILRHLRKDAAAAQEAGSTAAPA</sequence>
<evidence type="ECO:0000256" key="1">
    <source>
        <dbReference type="SAM" id="MobiDB-lite"/>
    </source>
</evidence>
<feature type="region of interest" description="Disordered" evidence="1">
    <location>
        <begin position="584"/>
        <end position="633"/>
    </location>
</feature>
<proteinExistence type="predicted"/>
<protein>
    <submittedName>
        <fullName evidence="2">Uncharacterized protein</fullName>
    </submittedName>
</protein>
<comment type="caution">
    <text evidence="2">The sequence shown here is derived from an EMBL/GenBank/DDBJ whole genome shotgun (WGS) entry which is preliminary data.</text>
</comment>
<dbReference type="Proteomes" id="UP000009131">
    <property type="component" value="Unassembled WGS sequence"/>
</dbReference>
<feature type="compositionally biased region" description="Polar residues" evidence="1">
    <location>
        <begin position="620"/>
        <end position="632"/>
    </location>
</feature>
<evidence type="ECO:0000313" key="2">
    <source>
        <dbReference type="EMBL" id="GAA95862.1"/>
    </source>
</evidence>
<dbReference type="EMBL" id="BABT02000067">
    <property type="protein sequence ID" value="GAA95862.1"/>
    <property type="molecule type" value="Genomic_DNA"/>
</dbReference>
<reference evidence="2 3" key="1">
    <citation type="journal article" date="2011" name="J. Gen. Appl. Microbiol.">
        <title>Draft genome sequencing of the enigmatic basidiomycete Mixia osmundae.</title>
        <authorList>
            <person name="Nishida H."/>
            <person name="Nagatsuka Y."/>
            <person name="Sugiyama J."/>
        </authorList>
    </citation>
    <scope>NUCLEOTIDE SEQUENCE [LARGE SCALE GENOMIC DNA]</scope>
    <source>
        <strain evidence="3">CBS 9802 / IAM 14324 / JCM 22182 / KY 12970</strain>
    </source>
</reference>
<name>G7DZ52_MIXOS</name>